<dbReference type="InterPro" id="IPR002698">
    <property type="entry name" value="FTHF_cligase"/>
</dbReference>
<dbReference type="PANTHER" id="PTHR23407:SF1">
    <property type="entry name" value="5-FORMYLTETRAHYDROFOLATE CYCLO-LIGASE"/>
    <property type="match status" value="1"/>
</dbReference>
<dbReference type="NCBIfam" id="TIGR02727">
    <property type="entry name" value="MTHFS_bact"/>
    <property type="match status" value="1"/>
</dbReference>
<dbReference type="SUPFAM" id="SSF100950">
    <property type="entry name" value="NagB/RpiA/CoA transferase-like"/>
    <property type="match status" value="1"/>
</dbReference>
<comment type="caution">
    <text evidence="4">The sequence shown here is derived from an EMBL/GenBank/DDBJ whole genome shotgun (WGS) entry which is preliminary data.</text>
</comment>
<evidence type="ECO:0000256" key="3">
    <source>
        <dbReference type="ARBA" id="ARBA00022840"/>
    </source>
</evidence>
<dbReference type="GO" id="GO:0035999">
    <property type="term" value="P:tetrahydrofolate interconversion"/>
    <property type="evidence" value="ECO:0007669"/>
    <property type="project" value="TreeGrafter"/>
</dbReference>
<accession>A0A0F9SPR1</accession>
<keyword evidence="3" id="KW-0067">ATP-binding</keyword>
<dbReference type="GO" id="GO:0009396">
    <property type="term" value="P:folic acid-containing compound biosynthetic process"/>
    <property type="evidence" value="ECO:0007669"/>
    <property type="project" value="TreeGrafter"/>
</dbReference>
<dbReference type="InterPro" id="IPR024185">
    <property type="entry name" value="FTHF_cligase-like_sf"/>
</dbReference>
<dbReference type="Gene3D" id="3.40.50.10420">
    <property type="entry name" value="NagB/RpiA/CoA transferase-like"/>
    <property type="match status" value="1"/>
</dbReference>
<evidence type="ECO:0000256" key="2">
    <source>
        <dbReference type="ARBA" id="ARBA00022741"/>
    </source>
</evidence>
<gene>
    <name evidence="4" type="ORF">LCGC14_0425170</name>
</gene>
<dbReference type="GO" id="GO:0030272">
    <property type="term" value="F:5-formyltetrahydrofolate cyclo-ligase activity"/>
    <property type="evidence" value="ECO:0007669"/>
    <property type="project" value="TreeGrafter"/>
</dbReference>
<dbReference type="EMBL" id="LAZR01000392">
    <property type="protein sequence ID" value="KKN71000.1"/>
    <property type="molecule type" value="Genomic_DNA"/>
</dbReference>
<evidence type="ECO:0008006" key="5">
    <source>
        <dbReference type="Google" id="ProtNLM"/>
    </source>
</evidence>
<keyword evidence="2" id="KW-0547">Nucleotide-binding</keyword>
<reference evidence="4" key="1">
    <citation type="journal article" date="2015" name="Nature">
        <title>Complex archaea that bridge the gap between prokaryotes and eukaryotes.</title>
        <authorList>
            <person name="Spang A."/>
            <person name="Saw J.H."/>
            <person name="Jorgensen S.L."/>
            <person name="Zaremba-Niedzwiedzka K."/>
            <person name="Martijn J."/>
            <person name="Lind A.E."/>
            <person name="van Eijk R."/>
            <person name="Schleper C."/>
            <person name="Guy L."/>
            <person name="Ettema T.J."/>
        </authorList>
    </citation>
    <scope>NUCLEOTIDE SEQUENCE</scope>
</reference>
<dbReference type="GO" id="GO:0005524">
    <property type="term" value="F:ATP binding"/>
    <property type="evidence" value="ECO:0007669"/>
    <property type="project" value="UniProtKB-KW"/>
</dbReference>
<organism evidence="4">
    <name type="scientific">marine sediment metagenome</name>
    <dbReference type="NCBI Taxonomy" id="412755"/>
    <lineage>
        <taxon>unclassified sequences</taxon>
        <taxon>metagenomes</taxon>
        <taxon>ecological metagenomes</taxon>
    </lineage>
</organism>
<dbReference type="InterPro" id="IPR037171">
    <property type="entry name" value="NagB/RpiA_transferase-like"/>
</dbReference>
<dbReference type="PANTHER" id="PTHR23407">
    <property type="entry name" value="ATPASE INHIBITOR/5-FORMYLTETRAHYDROFOLATE CYCLO-LIGASE"/>
    <property type="match status" value="1"/>
</dbReference>
<name>A0A0F9SPR1_9ZZZZ</name>
<sequence length="228" mass="25114">MTEENDQPGEFASPPCFAHELRETPEGFVAGDAAAAADLARWRKAERERLIAMRLATAVDERSRVADEVAAELDGLVDVRPGLVVSLYWPIRGELNLLPWMRSMHERGAQIGLPVVVAKGQPLIFRRWTPEGQMARGVWNIPIPADGEELTPDVVLSPVVGFDAQCYRLGYGGGFYDRTLAAQPRKPLVIGVGLPTMRIATIYPQPYDIPMDVIVTGKGRISRPETRG</sequence>
<evidence type="ECO:0000256" key="1">
    <source>
        <dbReference type="ARBA" id="ARBA00010638"/>
    </source>
</evidence>
<proteinExistence type="inferred from homology"/>
<dbReference type="AlphaFoldDB" id="A0A0F9SPR1"/>
<evidence type="ECO:0000313" key="4">
    <source>
        <dbReference type="EMBL" id="KKN71000.1"/>
    </source>
</evidence>
<dbReference type="Pfam" id="PF01812">
    <property type="entry name" value="5-FTHF_cyc-lig"/>
    <property type="match status" value="1"/>
</dbReference>
<protein>
    <recommendedName>
        <fullName evidence="5">5-formyltetrahydrofolate cyclo-ligase</fullName>
    </recommendedName>
</protein>
<comment type="similarity">
    <text evidence="1">Belongs to the 5-formyltetrahydrofolate cyclo-ligase family.</text>
</comment>